<evidence type="ECO:0000259" key="4">
    <source>
        <dbReference type="Pfam" id="PF00085"/>
    </source>
</evidence>
<dbReference type="PANTHER" id="PTHR43601">
    <property type="entry name" value="THIOREDOXIN, MITOCHONDRIAL"/>
    <property type="match status" value="1"/>
</dbReference>
<protein>
    <submittedName>
        <fullName evidence="5">Thioredoxin-like 1-1, chloroplastic</fullName>
    </submittedName>
</protein>
<name>A0ABQ4XYK0_9ASTR</name>
<evidence type="ECO:0000313" key="6">
    <source>
        <dbReference type="Proteomes" id="UP001151760"/>
    </source>
</evidence>
<feature type="compositionally biased region" description="Polar residues" evidence="3">
    <location>
        <begin position="217"/>
        <end position="227"/>
    </location>
</feature>
<reference evidence="5" key="1">
    <citation type="journal article" date="2022" name="Int. J. Mol. Sci.">
        <title>Draft Genome of Tanacetum Coccineum: Genomic Comparison of Closely Related Tanacetum-Family Plants.</title>
        <authorList>
            <person name="Yamashiro T."/>
            <person name="Shiraishi A."/>
            <person name="Nakayama K."/>
            <person name="Satake H."/>
        </authorList>
    </citation>
    <scope>NUCLEOTIDE SEQUENCE</scope>
</reference>
<feature type="compositionally biased region" description="Basic and acidic residues" evidence="3">
    <location>
        <begin position="229"/>
        <end position="244"/>
    </location>
</feature>
<comment type="similarity">
    <text evidence="1">Belongs to the thioredoxin family.</text>
</comment>
<dbReference type="InterPro" id="IPR036249">
    <property type="entry name" value="Thioredoxin-like_sf"/>
</dbReference>
<reference evidence="5" key="2">
    <citation type="submission" date="2022-01" db="EMBL/GenBank/DDBJ databases">
        <authorList>
            <person name="Yamashiro T."/>
            <person name="Shiraishi A."/>
            <person name="Satake H."/>
            <person name="Nakayama K."/>
        </authorList>
    </citation>
    <scope>NUCLEOTIDE SEQUENCE</scope>
</reference>
<evidence type="ECO:0000256" key="1">
    <source>
        <dbReference type="ARBA" id="ARBA00008987"/>
    </source>
</evidence>
<dbReference type="Gene3D" id="3.40.30.10">
    <property type="entry name" value="Glutaredoxin"/>
    <property type="match status" value="1"/>
</dbReference>
<dbReference type="SUPFAM" id="SSF52833">
    <property type="entry name" value="Thioredoxin-like"/>
    <property type="match status" value="1"/>
</dbReference>
<proteinExistence type="inferred from homology"/>
<gene>
    <name evidence="5" type="ORF">Tco_0702986</name>
</gene>
<dbReference type="CDD" id="cd02947">
    <property type="entry name" value="TRX_family"/>
    <property type="match status" value="1"/>
</dbReference>
<dbReference type="EMBL" id="BQNB010009913">
    <property type="protein sequence ID" value="GJS70145.1"/>
    <property type="molecule type" value="Genomic_DNA"/>
</dbReference>
<dbReference type="InterPro" id="IPR013766">
    <property type="entry name" value="Thioredoxin_domain"/>
</dbReference>
<evidence type="ECO:0000256" key="2">
    <source>
        <dbReference type="ARBA" id="ARBA00023284"/>
    </source>
</evidence>
<sequence>MAEVIGKISISSSNYYRGNNNYLCDKMKKLSKVRPSLTVRSPAVSGNVFGQKMMVVGGKQRGVCIQAVAADNAKMRIGIGKPVRWWEKGLKPNMKEVTGAEDLVDSLLTAGDKLVVVDFFSPGCGGCKALHPKIRFTVLLAVEAVKAYITKTNMSAGRDEPRRTFSARELRGAQIHIKKFKDALAKHTPDRCSLGPPKGLEEKELLALSSNRDLSFTYTPNLHQPQKTAHAEENQDRTLVSSEK</sequence>
<keyword evidence="6" id="KW-1185">Reference proteome</keyword>
<feature type="region of interest" description="Disordered" evidence="3">
    <location>
        <begin position="217"/>
        <end position="244"/>
    </location>
</feature>
<dbReference type="Proteomes" id="UP001151760">
    <property type="component" value="Unassembled WGS sequence"/>
</dbReference>
<keyword evidence="2" id="KW-0676">Redox-active center</keyword>
<accession>A0ABQ4XYK0</accession>
<evidence type="ECO:0000256" key="3">
    <source>
        <dbReference type="SAM" id="MobiDB-lite"/>
    </source>
</evidence>
<organism evidence="5 6">
    <name type="scientific">Tanacetum coccineum</name>
    <dbReference type="NCBI Taxonomy" id="301880"/>
    <lineage>
        <taxon>Eukaryota</taxon>
        <taxon>Viridiplantae</taxon>
        <taxon>Streptophyta</taxon>
        <taxon>Embryophyta</taxon>
        <taxon>Tracheophyta</taxon>
        <taxon>Spermatophyta</taxon>
        <taxon>Magnoliopsida</taxon>
        <taxon>eudicotyledons</taxon>
        <taxon>Gunneridae</taxon>
        <taxon>Pentapetalae</taxon>
        <taxon>asterids</taxon>
        <taxon>campanulids</taxon>
        <taxon>Asterales</taxon>
        <taxon>Asteraceae</taxon>
        <taxon>Asteroideae</taxon>
        <taxon>Anthemideae</taxon>
        <taxon>Anthemidinae</taxon>
        <taxon>Tanacetum</taxon>
    </lineage>
</organism>
<dbReference type="Pfam" id="PF00085">
    <property type="entry name" value="Thioredoxin"/>
    <property type="match status" value="1"/>
</dbReference>
<evidence type="ECO:0000313" key="5">
    <source>
        <dbReference type="EMBL" id="GJS70145.1"/>
    </source>
</evidence>
<feature type="domain" description="Thioredoxin" evidence="4">
    <location>
        <begin position="105"/>
        <end position="135"/>
    </location>
</feature>
<dbReference type="PANTHER" id="PTHR43601:SF32">
    <property type="entry name" value="THIOREDOXIN-LIKE 2-2, CHLOROPLASTIC"/>
    <property type="match status" value="1"/>
</dbReference>
<comment type="caution">
    <text evidence="5">The sequence shown here is derived from an EMBL/GenBank/DDBJ whole genome shotgun (WGS) entry which is preliminary data.</text>
</comment>